<dbReference type="SUPFAM" id="SSF56024">
    <property type="entry name" value="Phospholipase D/nuclease"/>
    <property type="match status" value="2"/>
</dbReference>
<dbReference type="EMBL" id="NGKA01000001">
    <property type="protein sequence ID" value="RSU15675.1"/>
    <property type="molecule type" value="Genomic_DNA"/>
</dbReference>
<reference evidence="3 4" key="1">
    <citation type="submission" date="2017-05" db="EMBL/GenBank/DDBJ databases">
        <title>Vagococcus spp. assemblies.</title>
        <authorList>
            <person name="Gulvik C.A."/>
        </authorList>
    </citation>
    <scope>NUCLEOTIDE SEQUENCE [LARGE SCALE GENOMIC DNA]</scope>
    <source>
        <strain evidence="3 4">CCUG 51432</strain>
    </source>
</reference>
<keyword evidence="1" id="KW-0472">Membrane</keyword>
<organism evidence="3 4">
    <name type="scientific">Vagococcus elongatus</name>
    <dbReference type="NCBI Taxonomy" id="180344"/>
    <lineage>
        <taxon>Bacteria</taxon>
        <taxon>Bacillati</taxon>
        <taxon>Bacillota</taxon>
        <taxon>Bacilli</taxon>
        <taxon>Lactobacillales</taxon>
        <taxon>Enterococcaceae</taxon>
        <taxon>Vagococcus</taxon>
    </lineage>
</organism>
<dbReference type="InterPro" id="IPR001736">
    <property type="entry name" value="PLipase_D/transphosphatidylase"/>
</dbReference>
<sequence>MIDLPTLKHIAKYLFILLIVYFLYSTVSILVYTKIKMNQTSVIVQEMPVKSMDDILIPNQTNELAAVSSKIENVLPLRCQLIDQAQESLLICQYTIADDDSGLIFIGKLLEAAERGVKIELLVNGLSNQVKGFQRLPLSLLASHPNFELKMVGGFNFLKPWQMNNVLHDKLMIVDDNYLLSSGGNIENRFTVVADNPRPVHDLDVVIQRNGDVSKDSLITQGTDYFNQLWENPYAVDLLDKAKINGEHLSEKDIAENKNNIAAAFTRQKSLIGKEVLEQMTFHPIASSHLVHNSVGTLVKEPVVWKQLTTLINQSEHNTTISSPYVVITDKMKDYITVPSHGQIDILSNSVNNSPNLFAFGGYLNQKEKLLEIFNIWEYQGQGSLHQKAVLIDDTIGIVGSFNMDSRSTFLSSEHMLIINSQGFHDELNNIINDYKEHSLPSVMGKENNEDASSTSALKKGLLKVISWISPLIEFLL</sequence>
<protein>
    <recommendedName>
        <fullName evidence="2">PLD phosphodiesterase domain-containing protein</fullName>
    </recommendedName>
</protein>
<dbReference type="GO" id="GO:0030572">
    <property type="term" value="F:phosphatidyltransferase activity"/>
    <property type="evidence" value="ECO:0007669"/>
    <property type="project" value="UniProtKB-ARBA"/>
</dbReference>
<gene>
    <name evidence="3" type="ORF">CBF29_00960</name>
</gene>
<evidence type="ECO:0000313" key="3">
    <source>
        <dbReference type="EMBL" id="RSU15675.1"/>
    </source>
</evidence>
<dbReference type="SMART" id="SM00155">
    <property type="entry name" value="PLDc"/>
    <property type="match status" value="2"/>
</dbReference>
<dbReference type="Pfam" id="PF13091">
    <property type="entry name" value="PLDc_2"/>
    <property type="match status" value="2"/>
</dbReference>
<feature type="domain" description="PLD phosphodiesterase" evidence="2">
    <location>
        <begin position="163"/>
        <end position="190"/>
    </location>
</feature>
<feature type="transmembrane region" description="Helical" evidence="1">
    <location>
        <begin position="12"/>
        <end position="32"/>
    </location>
</feature>
<keyword evidence="1" id="KW-1133">Transmembrane helix</keyword>
<evidence type="ECO:0000313" key="4">
    <source>
        <dbReference type="Proteomes" id="UP000287605"/>
    </source>
</evidence>
<dbReference type="InterPro" id="IPR025202">
    <property type="entry name" value="PLD-like_dom"/>
</dbReference>
<dbReference type="GO" id="GO:0032049">
    <property type="term" value="P:cardiolipin biosynthetic process"/>
    <property type="evidence" value="ECO:0007669"/>
    <property type="project" value="UniProtKB-ARBA"/>
</dbReference>
<evidence type="ECO:0000256" key="1">
    <source>
        <dbReference type="SAM" id="Phobius"/>
    </source>
</evidence>
<dbReference type="AlphaFoldDB" id="A0A430B5U3"/>
<evidence type="ECO:0000259" key="2">
    <source>
        <dbReference type="PROSITE" id="PS50035"/>
    </source>
</evidence>
<dbReference type="PANTHER" id="PTHR21248">
    <property type="entry name" value="CARDIOLIPIN SYNTHASE"/>
    <property type="match status" value="1"/>
</dbReference>
<accession>A0A430B5U3</accession>
<name>A0A430B5U3_9ENTE</name>
<dbReference type="Gene3D" id="3.30.870.10">
    <property type="entry name" value="Endonuclease Chain A"/>
    <property type="match status" value="2"/>
</dbReference>
<dbReference type="PANTHER" id="PTHR21248:SF12">
    <property type="entry name" value="CARDIOLIPIN SYNTHASE C"/>
    <property type="match status" value="1"/>
</dbReference>
<keyword evidence="4" id="KW-1185">Reference proteome</keyword>
<keyword evidence="1" id="KW-0812">Transmembrane</keyword>
<proteinExistence type="predicted"/>
<dbReference type="PROSITE" id="PS50035">
    <property type="entry name" value="PLD"/>
    <property type="match status" value="2"/>
</dbReference>
<comment type="caution">
    <text evidence="3">The sequence shown here is derived from an EMBL/GenBank/DDBJ whole genome shotgun (WGS) entry which is preliminary data.</text>
</comment>
<dbReference type="Proteomes" id="UP000287605">
    <property type="component" value="Unassembled WGS sequence"/>
</dbReference>
<feature type="domain" description="PLD phosphodiesterase" evidence="2">
    <location>
        <begin position="381"/>
        <end position="408"/>
    </location>
</feature>